<dbReference type="GO" id="GO:0003677">
    <property type="term" value="F:DNA binding"/>
    <property type="evidence" value="ECO:0007669"/>
    <property type="project" value="UniProtKB-KW"/>
</dbReference>
<protein>
    <recommendedName>
        <fullName evidence="3">HTH CENPB-type domain-containing protein</fullName>
    </recommendedName>
</protein>
<evidence type="ECO:0000313" key="4">
    <source>
        <dbReference type="EMBL" id="CAG5123633.1"/>
    </source>
</evidence>
<feature type="domain" description="HTH CENPB-type" evidence="3">
    <location>
        <begin position="72"/>
        <end position="153"/>
    </location>
</feature>
<dbReference type="PANTHER" id="PTHR19303">
    <property type="entry name" value="TRANSPOSON"/>
    <property type="match status" value="1"/>
</dbReference>
<feature type="non-terminal residue" evidence="4">
    <location>
        <position position="218"/>
    </location>
</feature>
<keyword evidence="1" id="KW-0238">DNA-binding</keyword>
<name>A0A8S3Z2C3_9EUPU</name>
<proteinExistence type="predicted"/>
<dbReference type="Gene3D" id="1.10.10.60">
    <property type="entry name" value="Homeodomain-like"/>
    <property type="match status" value="2"/>
</dbReference>
<sequence>MSRKKCDDDKKQKRKAVRTTIELKKTIIAKFESGTRLSSLAKEFNMPRTTIASILKIKEAIKSVEVAKGVTILASKRSPLFDSMEKLLLVWITEKQMAGENVTEAIICQKAKNLYQDLKQNTATSSADDVIDFKASSGWFRNFKMRSGIHSVVRHGEVASSNAEGARQFVLNFKNFVDTEKYVPQQVCGFNKTSLFWGKKPRRTYITEEEKSLPDHKP</sequence>
<dbReference type="Pfam" id="PF03221">
    <property type="entry name" value="HTH_Tnp_Tc5"/>
    <property type="match status" value="1"/>
</dbReference>
<dbReference type="EMBL" id="CAJHNH020001574">
    <property type="protein sequence ID" value="CAG5123633.1"/>
    <property type="molecule type" value="Genomic_DNA"/>
</dbReference>
<evidence type="ECO:0000256" key="1">
    <source>
        <dbReference type="ARBA" id="ARBA00023125"/>
    </source>
</evidence>
<dbReference type="InterPro" id="IPR050863">
    <property type="entry name" value="CenT-Element_Derived"/>
</dbReference>
<evidence type="ECO:0000259" key="3">
    <source>
        <dbReference type="PROSITE" id="PS51253"/>
    </source>
</evidence>
<accession>A0A8S3Z2C3</accession>
<gene>
    <name evidence="4" type="ORF">CUNI_LOCUS9191</name>
</gene>
<dbReference type="SMART" id="SM00674">
    <property type="entry name" value="CENPB"/>
    <property type="match status" value="1"/>
</dbReference>
<keyword evidence="5" id="KW-1185">Reference proteome</keyword>
<keyword evidence="2" id="KW-0539">Nucleus</keyword>
<dbReference type="SUPFAM" id="SSF46689">
    <property type="entry name" value="Homeodomain-like"/>
    <property type="match status" value="2"/>
</dbReference>
<dbReference type="InterPro" id="IPR007889">
    <property type="entry name" value="HTH_Psq"/>
</dbReference>
<dbReference type="InterPro" id="IPR009057">
    <property type="entry name" value="Homeodomain-like_sf"/>
</dbReference>
<dbReference type="Pfam" id="PF04218">
    <property type="entry name" value="CENP-B_N"/>
    <property type="match status" value="1"/>
</dbReference>
<dbReference type="PROSITE" id="PS51253">
    <property type="entry name" value="HTH_CENPB"/>
    <property type="match status" value="1"/>
</dbReference>
<organism evidence="4 5">
    <name type="scientific">Candidula unifasciata</name>
    <dbReference type="NCBI Taxonomy" id="100452"/>
    <lineage>
        <taxon>Eukaryota</taxon>
        <taxon>Metazoa</taxon>
        <taxon>Spiralia</taxon>
        <taxon>Lophotrochozoa</taxon>
        <taxon>Mollusca</taxon>
        <taxon>Gastropoda</taxon>
        <taxon>Heterobranchia</taxon>
        <taxon>Euthyneura</taxon>
        <taxon>Panpulmonata</taxon>
        <taxon>Eupulmonata</taxon>
        <taxon>Stylommatophora</taxon>
        <taxon>Helicina</taxon>
        <taxon>Helicoidea</taxon>
        <taxon>Geomitridae</taxon>
        <taxon>Candidula</taxon>
    </lineage>
</organism>
<comment type="caution">
    <text evidence="4">The sequence shown here is derived from an EMBL/GenBank/DDBJ whole genome shotgun (WGS) entry which is preliminary data.</text>
</comment>
<dbReference type="AlphaFoldDB" id="A0A8S3Z2C3"/>
<evidence type="ECO:0000313" key="5">
    <source>
        <dbReference type="Proteomes" id="UP000678393"/>
    </source>
</evidence>
<dbReference type="GO" id="GO:0005634">
    <property type="term" value="C:nucleus"/>
    <property type="evidence" value="ECO:0007669"/>
    <property type="project" value="TreeGrafter"/>
</dbReference>
<dbReference type="Proteomes" id="UP000678393">
    <property type="component" value="Unassembled WGS sequence"/>
</dbReference>
<evidence type="ECO:0000256" key="2">
    <source>
        <dbReference type="ARBA" id="ARBA00023242"/>
    </source>
</evidence>
<dbReference type="PANTHER" id="PTHR19303:SF27">
    <property type="entry name" value="HTH CENPB-TYPE DOMAIN-CONTAINING PROTEIN"/>
    <property type="match status" value="1"/>
</dbReference>
<dbReference type="InterPro" id="IPR006600">
    <property type="entry name" value="HTH_CenpB_DNA-bd_dom"/>
</dbReference>
<dbReference type="OrthoDB" id="6153757at2759"/>
<reference evidence="4" key="1">
    <citation type="submission" date="2021-04" db="EMBL/GenBank/DDBJ databases">
        <authorList>
            <consortium name="Molecular Ecology Group"/>
        </authorList>
    </citation>
    <scope>NUCLEOTIDE SEQUENCE</scope>
</reference>